<evidence type="ECO:0000313" key="1">
    <source>
        <dbReference type="EMBL" id="JAH91794.1"/>
    </source>
</evidence>
<proteinExistence type="predicted"/>
<dbReference type="AlphaFoldDB" id="A0A0E9WN32"/>
<organism evidence="1">
    <name type="scientific">Anguilla anguilla</name>
    <name type="common">European freshwater eel</name>
    <name type="synonym">Muraena anguilla</name>
    <dbReference type="NCBI Taxonomy" id="7936"/>
    <lineage>
        <taxon>Eukaryota</taxon>
        <taxon>Metazoa</taxon>
        <taxon>Chordata</taxon>
        <taxon>Craniata</taxon>
        <taxon>Vertebrata</taxon>
        <taxon>Euteleostomi</taxon>
        <taxon>Actinopterygii</taxon>
        <taxon>Neopterygii</taxon>
        <taxon>Teleostei</taxon>
        <taxon>Anguilliformes</taxon>
        <taxon>Anguillidae</taxon>
        <taxon>Anguilla</taxon>
    </lineage>
</organism>
<reference evidence="1" key="1">
    <citation type="submission" date="2014-11" db="EMBL/GenBank/DDBJ databases">
        <authorList>
            <person name="Amaro Gonzalez C."/>
        </authorList>
    </citation>
    <scope>NUCLEOTIDE SEQUENCE</scope>
</reference>
<protein>
    <submittedName>
        <fullName evidence="1">Uncharacterized protein</fullName>
    </submittedName>
</protein>
<sequence>MLTSALQSDPWINLQIWPWRPQTNTANSAWETKAVINQCAFPMADSERNRNDLLERLAFPNLVPFTLN</sequence>
<name>A0A0E9WN32_ANGAN</name>
<reference evidence="1" key="2">
    <citation type="journal article" date="2015" name="Fish Shellfish Immunol.">
        <title>Early steps in the European eel (Anguilla anguilla)-Vibrio vulnificus interaction in the gills: Role of the RtxA13 toxin.</title>
        <authorList>
            <person name="Callol A."/>
            <person name="Pajuelo D."/>
            <person name="Ebbesson L."/>
            <person name="Teles M."/>
            <person name="MacKenzie S."/>
            <person name="Amaro C."/>
        </authorList>
    </citation>
    <scope>NUCLEOTIDE SEQUENCE</scope>
</reference>
<dbReference type="EMBL" id="GBXM01016783">
    <property type="protein sequence ID" value="JAH91794.1"/>
    <property type="molecule type" value="Transcribed_RNA"/>
</dbReference>
<accession>A0A0E9WN32</accession>